<dbReference type="Proteomes" id="UP000789405">
    <property type="component" value="Unassembled WGS sequence"/>
</dbReference>
<organism evidence="1 2">
    <name type="scientific">Dentiscutata erythropus</name>
    <dbReference type="NCBI Taxonomy" id="1348616"/>
    <lineage>
        <taxon>Eukaryota</taxon>
        <taxon>Fungi</taxon>
        <taxon>Fungi incertae sedis</taxon>
        <taxon>Mucoromycota</taxon>
        <taxon>Glomeromycotina</taxon>
        <taxon>Glomeromycetes</taxon>
        <taxon>Diversisporales</taxon>
        <taxon>Gigasporaceae</taxon>
        <taxon>Dentiscutata</taxon>
    </lineage>
</organism>
<keyword evidence="2" id="KW-1185">Reference proteome</keyword>
<evidence type="ECO:0000313" key="1">
    <source>
        <dbReference type="EMBL" id="CAG8824490.1"/>
    </source>
</evidence>
<dbReference type="AlphaFoldDB" id="A0A9N9KE83"/>
<feature type="non-terminal residue" evidence="1">
    <location>
        <position position="51"/>
    </location>
</feature>
<accession>A0A9N9KE83</accession>
<feature type="non-terminal residue" evidence="1">
    <location>
        <position position="1"/>
    </location>
</feature>
<protein>
    <submittedName>
        <fullName evidence="1">4881_t:CDS:1</fullName>
    </submittedName>
</protein>
<dbReference type="OrthoDB" id="10513993at2759"/>
<gene>
    <name evidence="1" type="ORF">DERYTH_LOCUS27710</name>
</gene>
<name>A0A9N9KE83_9GLOM</name>
<reference evidence="1" key="1">
    <citation type="submission" date="2021-06" db="EMBL/GenBank/DDBJ databases">
        <authorList>
            <person name="Kallberg Y."/>
            <person name="Tangrot J."/>
            <person name="Rosling A."/>
        </authorList>
    </citation>
    <scope>NUCLEOTIDE SEQUENCE</scope>
    <source>
        <strain evidence="1">MA453B</strain>
    </source>
</reference>
<evidence type="ECO:0000313" key="2">
    <source>
        <dbReference type="Proteomes" id="UP000789405"/>
    </source>
</evidence>
<sequence>NYQLHREQIEVEIKAQLWNSNIERIQKFVFEYLEDQKIFKNSFNVKLLQFD</sequence>
<dbReference type="EMBL" id="CAJVPY010064918">
    <property type="protein sequence ID" value="CAG8824490.1"/>
    <property type="molecule type" value="Genomic_DNA"/>
</dbReference>
<comment type="caution">
    <text evidence="1">The sequence shown here is derived from an EMBL/GenBank/DDBJ whole genome shotgun (WGS) entry which is preliminary data.</text>
</comment>
<proteinExistence type="predicted"/>